<protein>
    <submittedName>
        <fullName evidence="2">Uncharacterized mitochondrial protein AtMg00860-like</fullName>
    </submittedName>
</protein>
<dbReference type="AlphaFoldDB" id="A0A1S4BRQ0"/>
<accession>A0A1S4BRQ0</accession>
<dbReference type="Gene3D" id="3.30.70.270">
    <property type="match status" value="1"/>
</dbReference>
<dbReference type="FunFam" id="3.30.70.270:FF:000020">
    <property type="entry name" value="Transposon Tf2-6 polyprotein-like Protein"/>
    <property type="match status" value="1"/>
</dbReference>
<proteinExistence type="predicted"/>
<organism evidence="2">
    <name type="scientific">Nicotiana tabacum</name>
    <name type="common">Common tobacco</name>
    <dbReference type="NCBI Taxonomy" id="4097"/>
    <lineage>
        <taxon>Eukaryota</taxon>
        <taxon>Viridiplantae</taxon>
        <taxon>Streptophyta</taxon>
        <taxon>Embryophyta</taxon>
        <taxon>Tracheophyta</taxon>
        <taxon>Spermatophyta</taxon>
        <taxon>Magnoliopsida</taxon>
        <taxon>eudicotyledons</taxon>
        <taxon>Gunneridae</taxon>
        <taxon>Pentapetalae</taxon>
        <taxon>asterids</taxon>
        <taxon>lamiids</taxon>
        <taxon>Solanales</taxon>
        <taxon>Solanaceae</taxon>
        <taxon>Nicotianoideae</taxon>
        <taxon>Nicotianeae</taxon>
        <taxon>Nicotiana</taxon>
    </lineage>
</organism>
<feature type="domain" description="Reverse transcriptase/retrotransposon-derived protein RNase H-like" evidence="1">
    <location>
        <begin position="97"/>
        <end position="142"/>
    </location>
</feature>
<name>A0A1S4BRQ0_TOBAC</name>
<dbReference type="PANTHER" id="PTHR34072:SF41">
    <property type="entry name" value="REVERSE TRANSCRIPTASE_RETROTRANSPOSON-DERIVED PROTEIN RNASE H-LIKE DOMAIN-CONTAINING PROTEIN"/>
    <property type="match status" value="1"/>
</dbReference>
<dbReference type="KEGG" id="nta:107811116"/>
<dbReference type="RefSeq" id="XP_016491473.1">
    <property type="nucleotide sequence ID" value="XM_016635987.1"/>
</dbReference>
<dbReference type="InterPro" id="IPR043128">
    <property type="entry name" value="Rev_trsase/Diguanyl_cyclase"/>
</dbReference>
<evidence type="ECO:0000259" key="1">
    <source>
        <dbReference type="Pfam" id="PF17919"/>
    </source>
</evidence>
<dbReference type="InterPro" id="IPR041577">
    <property type="entry name" value="RT_RNaseH_2"/>
</dbReference>
<reference evidence="2" key="1">
    <citation type="submission" date="2025-08" db="UniProtKB">
        <authorList>
            <consortium name="RefSeq"/>
        </authorList>
    </citation>
    <scope>IDENTIFICATION</scope>
</reference>
<evidence type="ECO:0000313" key="2">
    <source>
        <dbReference type="RefSeq" id="XP_016491473.1"/>
    </source>
</evidence>
<dbReference type="PANTHER" id="PTHR34072">
    <property type="entry name" value="ENZYMATIC POLYPROTEIN-RELATED"/>
    <property type="match status" value="1"/>
</dbReference>
<sequence length="142" mass="16058">MDWLSPYHAILDCYAKAVTLAMPELPRLEWRGSSVGERIKVDPMKIEAVQGWSCPTTSIEIRCFMGLAGYYRRFVEDFLSIAVPLTRLTQKGALFRWNDDCDASFQKLKTALTTLPVLLLPSNSGMYTVYCDALRVRLGCVL</sequence>
<dbReference type="SUPFAM" id="SSF56672">
    <property type="entry name" value="DNA/RNA polymerases"/>
    <property type="match status" value="1"/>
</dbReference>
<dbReference type="STRING" id="4097.A0A1S4BRQ0"/>
<dbReference type="Pfam" id="PF17919">
    <property type="entry name" value="RT_RNaseH_2"/>
    <property type="match status" value="1"/>
</dbReference>
<dbReference type="OrthoDB" id="1696023at2759"/>
<dbReference type="InterPro" id="IPR043502">
    <property type="entry name" value="DNA/RNA_pol_sf"/>
</dbReference>
<dbReference type="SMR" id="A0A1S4BRQ0"/>
<gene>
    <name evidence="2" type="primary">LOC107811116</name>
</gene>
<dbReference type="PaxDb" id="4097-A0A1S4BRQ0"/>